<evidence type="ECO:0000313" key="2">
    <source>
        <dbReference type="EMBL" id="KAF9607793.1"/>
    </source>
</evidence>
<organism evidence="2 3">
    <name type="scientific">Coptis chinensis</name>
    <dbReference type="NCBI Taxonomy" id="261450"/>
    <lineage>
        <taxon>Eukaryota</taxon>
        <taxon>Viridiplantae</taxon>
        <taxon>Streptophyta</taxon>
        <taxon>Embryophyta</taxon>
        <taxon>Tracheophyta</taxon>
        <taxon>Spermatophyta</taxon>
        <taxon>Magnoliopsida</taxon>
        <taxon>Ranunculales</taxon>
        <taxon>Ranunculaceae</taxon>
        <taxon>Coptidoideae</taxon>
        <taxon>Coptis</taxon>
    </lineage>
</organism>
<comment type="caution">
    <text evidence="2">The sequence shown here is derived from an EMBL/GenBank/DDBJ whole genome shotgun (WGS) entry which is preliminary data.</text>
</comment>
<dbReference type="SUPFAM" id="SSF81383">
    <property type="entry name" value="F-box domain"/>
    <property type="match status" value="1"/>
</dbReference>
<dbReference type="Proteomes" id="UP000631114">
    <property type="component" value="Unassembled WGS sequence"/>
</dbReference>
<feature type="domain" description="F-box" evidence="1">
    <location>
        <begin position="1"/>
        <end position="44"/>
    </location>
</feature>
<dbReference type="PANTHER" id="PTHR31672:SF13">
    <property type="entry name" value="F-BOX PROTEIN CPR30-LIKE"/>
    <property type="match status" value="1"/>
</dbReference>
<reference evidence="2 3" key="1">
    <citation type="submission" date="2020-10" db="EMBL/GenBank/DDBJ databases">
        <title>The Coptis chinensis genome and diversification of protoberbering-type alkaloids.</title>
        <authorList>
            <person name="Wang B."/>
            <person name="Shu S."/>
            <person name="Song C."/>
            <person name="Liu Y."/>
        </authorList>
    </citation>
    <scope>NUCLEOTIDE SEQUENCE [LARGE SCALE GENOMIC DNA]</scope>
    <source>
        <strain evidence="2">HL-2020</strain>
        <tissue evidence="2">Leaf</tissue>
    </source>
</reference>
<dbReference type="PANTHER" id="PTHR31672">
    <property type="entry name" value="BNACNNG10540D PROTEIN"/>
    <property type="match status" value="1"/>
</dbReference>
<dbReference type="PROSITE" id="PS50181">
    <property type="entry name" value="FBOX"/>
    <property type="match status" value="1"/>
</dbReference>
<dbReference type="AlphaFoldDB" id="A0A835LTQ3"/>
<sequence length="188" mass="21646">MAKNLPHEVIIEILSRLPTKTLITFRYDSKPWCNLTYDTNFIKMHLTRVLERDDLNLFVTDTSLNHKELELKGVDDDGNEVESRLVFGYEFHTHLYCIDGTLFDKLVQLRNPLGMSFTNLFGPPFDDSKAMGTCNGIICLARRNIVLLLNPTTQEFKVLGFGEEFDFDYHQNNGFGYDGSSDDYMLVN</sequence>
<evidence type="ECO:0000313" key="3">
    <source>
        <dbReference type="Proteomes" id="UP000631114"/>
    </source>
</evidence>
<dbReference type="InterPro" id="IPR001810">
    <property type="entry name" value="F-box_dom"/>
</dbReference>
<gene>
    <name evidence="2" type="ORF">IFM89_001514</name>
</gene>
<proteinExistence type="predicted"/>
<dbReference type="InterPro" id="IPR050796">
    <property type="entry name" value="SCF_F-box_component"/>
</dbReference>
<dbReference type="OrthoDB" id="1071894at2759"/>
<dbReference type="EMBL" id="JADFTS010000004">
    <property type="protein sequence ID" value="KAF9607793.1"/>
    <property type="molecule type" value="Genomic_DNA"/>
</dbReference>
<name>A0A835LTQ3_9MAGN</name>
<accession>A0A835LTQ3</accession>
<dbReference type="InterPro" id="IPR036047">
    <property type="entry name" value="F-box-like_dom_sf"/>
</dbReference>
<evidence type="ECO:0000259" key="1">
    <source>
        <dbReference type="PROSITE" id="PS50181"/>
    </source>
</evidence>
<dbReference type="Gene3D" id="1.20.1280.50">
    <property type="match status" value="1"/>
</dbReference>
<keyword evidence="3" id="KW-1185">Reference proteome</keyword>
<dbReference type="Pfam" id="PF00646">
    <property type="entry name" value="F-box"/>
    <property type="match status" value="1"/>
</dbReference>
<protein>
    <recommendedName>
        <fullName evidence="1">F-box domain-containing protein</fullName>
    </recommendedName>
</protein>